<organism evidence="11 12">
    <name type="scientific">Hirundo rustica rustica</name>
    <dbReference type="NCBI Taxonomy" id="333673"/>
    <lineage>
        <taxon>Eukaryota</taxon>
        <taxon>Metazoa</taxon>
        <taxon>Chordata</taxon>
        <taxon>Craniata</taxon>
        <taxon>Vertebrata</taxon>
        <taxon>Euteleostomi</taxon>
        <taxon>Archelosauria</taxon>
        <taxon>Archosauria</taxon>
        <taxon>Dinosauria</taxon>
        <taxon>Saurischia</taxon>
        <taxon>Theropoda</taxon>
        <taxon>Coelurosauria</taxon>
        <taxon>Aves</taxon>
        <taxon>Neognathae</taxon>
        <taxon>Neoaves</taxon>
        <taxon>Telluraves</taxon>
        <taxon>Australaves</taxon>
        <taxon>Passeriformes</taxon>
        <taxon>Sylvioidea</taxon>
        <taxon>Hirundinidae</taxon>
        <taxon>Hirundo</taxon>
    </lineage>
</organism>
<dbReference type="InterPro" id="IPR043502">
    <property type="entry name" value="DNA/RNA_pol_sf"/>
</dbReference>
<evidence type="ECO:0000313" key="12">
    <source>
        <dbReference type="Proteomes" id="UP000269221"/>
    </source>
</evidence>
<evidence type="ECO:0000256" key="5">
    <source>
        <dbReference type="ARBA" id="ARBA00022722"/>
    </source>
</evidence>
<keyword evidence="4" id="KW-0548">Nucleotidyltransferase</keyword>
<dbReference type="PROSITE" id="PS50878">
    <property type="entry name" value="RT_POL"/>
    <property type="match status" value="1"/>
</dbReference>
<dbReference type="EC" id="3.1.26.4" evidence="2"/>
<evidence type="ECO:0000313" key="11">
    <source>
        <dbReference type="EMBL" id="RMC10944.1"/>
    </source>
</evidence>
<dbReference type="InterPro" id="IPR000477">
    <property type="entry name" value="RT_dom"/>
</dbReference>
<dbReference type="InterPro" id="IPR008919">
    <property type="entry name" value="Retrov_capsid_N"/>
</dbReference>
<keyword evidence="5" id="KW-0540">Nuclease</keyword>
<reference evidence="11 12" key="1">
    <citation type="submission" date="2018-07" db="EMBL/GenBank/DDBJ databases">
        <title>A high quality draft genome assembly of the barn swallow (H. rustica rustica).</title>
        <authorList>
            <person name="Formenti G."/>
            <person name="Chiara M."/>
            <person name="Poveda L."/>
            <person name="Francoijs K.-J."/>
            <person name="Bonisoli-Alquati A."/>
            <person name="Canova L."/>
            <person name="Gianfranceschi L."/>
            <person name="Horner D.S."/>
            <person name="Saino N."/>
        </authorList>
    </citation>
    <scope>NUCLEOTIDE SEQUENCE [LARGE SCALE GENOMIC DNA]</scope>
    <source>
        <strain evidence="11">Chelidonia</strain>
        <tissue evidence="11">Blood</tissue>
    </source>
</reference>
<dbReference type="GO" id="GO:0004523">
    <property type="term" value="F:RNA-DNA hybrid ribonuclease activity"/>
    <property type="evidence" value="ECO:0007669"/>
    <property type="project" value="UniProtKB-EC"/>
</dbReference>
<evidence type="ECO:0000259" key="10">
    <source>
        <dbReference type="PROSITE" id="PS50878"/>
    </source>
</evidence>
<evidence type="ECO:0000256" key="2">
    <source>
        <dbReference type="ARBA" id="ARBA00012180"/>
    </source>
</evidence>
<dbReference type="InterPro" id="IPR043128">
    <property type="entry name" value="Rev_trsase/Diguanyl_cyclase"/>
</dbReference>
<dbReference type="GO" id="GO:0003964">
    <property type="term" value="F:RNA-directed DNA polymerase activity"/>
    <property type="evidence" value="ECO:0007669"/>
    <property type="project" value="UniProtKB-KW"/>
</dbReference>
<sequence length="480" mass="54242">MHQPSPVPSVSPVVYKGSRGGQQVRAIHHPFPQSTIRDLCKAHRDYGRDSPYFRGLPRSYLDAAVVIPADLKQLFSCLLDSTEFKLWVAAWRQHLREALPSLLRDPETAVDDNGNPLTLEHLMGEGRWADPSDQTSDIPIKALQIAREHAVSSFFGMVPDGPVVPYYKIMQGAKESFTKFVERLTRAIEVQVTEVAPILVTSSRHEPYRLRLTEALHQRTADWTFLSINIKEQGAWPVQGKELVIIGDYIKDCFFQIPLHPVDAPRFAFSVPTINREAPRRCYHWRVLLQGMKNSPVICQWYVASLLSPVRAAAGQAIIYHYMDDVLVCAPNDDMLSHVLGLTVDALVAAGFELQEEKVQRMPPWKYLGLEIGRRTIVPQKLAIRTKVSIRPLSDTSVPARCLGSKKDLRSWSEILGLEGQKGHTIWSRGDVVNHVTMPSEEDHEEEGLELEEVLEGTPEDEERNPDEEEHGLGYPTQHH</sequence>
<evidence type="ECO:0000256" key="6">
    <source>
        <dbReference type="ARBA" id="ARBA00022759"/>
    </source>
</evidence>
<keyword evidence="12" id="KW-1185">Reference proteome</keyword>
<dbReference type="PANTHER" id="PTHR41694">
    <property type="entry name" value="ENDOGENOUS RETROVIRUS GROUP K MEMBER POL PROTEIN"/>
    <property type="match status" value="1"/>
</dbReference>
<dbReference type="Proteomes" id="UP000269221">
    <property type="component" value="Unassembled WGS sequence"/>
</dbReference>
<keyword evidence="8" id="KW-0695">RNA-directed DNA polymerase</keyword>
<evidence type="ECO:0000256" key="1">
    <source>
        <dbReference type="ARBA" id="ARBA00010879"/>
    </source>
</evidence>
<dbReference type="AlphaFoldDB" id="A0A3M0KI54"/>
<feature type="compositionally biased region" description="Acidic residues" evidence="9">
    <location>
        <begin position="440"/>
        <end position="470"/>
    </location>
</feature>
<keyword evidence="7" id="KW-0378">Hydrolase</keyword>
<dbReference type="SUPFAM" id="SSF56672">
    <property type="entry name" value="DNA/RNA polymerases"/>
    <property type="match status" value="1"/>
</dbReference>
<dbReference type="Pfam" id="PF00078">
    <property type="entry name" value="RVT_1"/>
    <property type="match status" value="1"/>
</dbReference>
<dbReference type="Pfam" id="PF00607">
    <property type="entry name" value="Gag_p24"/>
    <property type="match status" value="1"/>
</dbReference>
<evidence type="ECO:0000256" key="9">
    <source>
        <dbReference type="SAM" id="MobiDB-lite"/>
    </source>
</evidence>
<dbReference type="SUPFAM" id="SSF47353">
    <property type="entry name" value="Retrovirus capsid dimerization domain-like"/>
    <property type="match status" value="1"/>
</dbReference>
<evidence type="ECO:0000256" key="3">
    <source>
        <dbReference type="ARBA" id="ARBA00022679"/>
    </source>
</evidence>
<proteinExistence type="inferred from homology"/>
<accession>A0A3M0KI54</accession>
<evidence type="ECO:0000256" key="8">
    <source>
        <dbReference type="ARBA" id="ARBA00022918"/>
    </source>
</evidence>
<feature type="domain" description="Reverse transcriptase" evidence="10">
    <location>
        <begin position="169"/>
        <end position="372"/>
    </location>
</feature>
<protein>
    <recommendedName>
        <fullName evidence="2">ribonuclease H</fullName>
        <ecNumber evidence="2">3.1.26.4</ecNumber>
    </recommendedName>
</protein>
<dbReference type="Gene3D" id="3.30.70.270">
    <property type="match status" value="2"/>
</dbReference>
<name>A0A3M0KI54_HIRRU</name>
<evidence type="ECO:0000256" key="4">
    <source>
        <dbReference type="ARBA" id="ARBA00022695"/>
    </source>
</evidence>
<dbReference type="Gene3D" id="1.10.375.10">
    <property type="entry name" value="Human Immunodeficiency Virus Type 1 Capsid Protein"/>
    <property type="match status" value="1"/>
</dbReference>
<feature type="region of interest" description="Disordered" evidence="9">
    <location>
        <begin position="439"/>
        <end position="480"/>
    </location>
</feature>
<dbReference type="SUPFAM" id="SSF47943">
    <property type="entry name" value="Retrovirus capsid protein, N-terminal core domain"/>
    <property type="match status" value="1"/>
</dbReference>
<evidence type="ECO:0000256" key="7">
    <source>
        <dbReference type="ARBA" id="ARBA00022801"/>
    </source>
</evidence>
<keyword evidence="3" id="KW-0808">Transferase</keyword>
<gene>
    <name evidence="11" type="ORF">DUI87_12657</name>
</gene>
<comment type="similarity">
    <text evidence="1">Belongs to the beta type-B retroviral polymerase family. HERV class-II K(HML-2) pol subfamily.</text>
</comment>
<dbReference type="PANTHER" id="PTHR41694:SF3">
    <property type="entry name" value="RNA-DIRECTED DNA POLYMERASE-RELATED"/>
    <property type="match status" value="1"/>
</dbReference>
<dbReference type="GO" id="GO:0016032">
    <property type="term" value="P:viral process"/>
    <property type="evidence" value="ECO:0007669"/>
    <property type="project" value="InterPro"/>
</dbReference>
<comment type="caution">
    <text evidence="11">The sequence shown here is derived from an EMBL/GenBank/DDBJ whole genome shotgun (WGS) entry which is preliminary data.</text>
</comment>
<dbReference type="GO" id="GO:0035613">
    <property type="term" value="F:RNA stem-loop binding"/>
    <property type="evidence" value="ECO:0007669"/>
    <property type="project" value="TreeGrafter"/>
</dbReference>
<keyword evidence="6" id="KW-0255">Endonuclease</keyword>
<dbReference type="EMBL" id="QRBI01000111">
    <property type="protein sequence ID" value="RMC10944.1"/>
    <property type="molecule type" value="Genomic_DNA"/>
</dbReference>
<dbReference type="Gene3D" id="3.10.10.10">
    <property type="entry name" value="HIV Type 1 Reverse Transcriptase, subunit A, domain 1"/>
    <property type="match status" value="1"/>
</dbReference>